<evidence type="ECO:0000256" key="1">
    <source>
        <dbReference type="ARBA" id="ARBA00004701"/>
    </source>
</evidence>
<organism evidence="13 14">
    <name type="scientific">Selenomonas ruminantium</name>
    <dbReference type="NCBI Taxonomy" id="971"/>
    <lineage>
        <taxon>Bacteria</taxon>
        <taxon>Bacillati</taxon>
        <taxon>Bacillota</taxon>
        <taxon>Negativicutes</taxon>
        <taxon>Selenomonadales</taxon>
        <taxon>Selenomonadaceae</taxon>
        <taxon>Selenomonas</taxon>
    </lineage>
</organism>
<dbReference type="OrthoDB" id="9803238at2"/>
<dbReference type="InterPro" id="IPR036291">
    <property type="entry name" value="NAD(P)-bd_dom_sf"/>
</dbReference>
<evidence type="ECO:0000259" key="12">
    <source>
        <dbReference type="SMART" id="SM00984"/>
    </source>
</evidence>
<feature type="binding site" evidence="10">
    <location>
        <begin position="155"/>
        <end position="158"/>
    </location>
    <ligand>
        <name>substrate</name>
    </ligand>
</feature>
<dbReference type="UniPathway" id="UPA00038">
    <property type="reaction ID" value="UER00491"/>
</dbReference>
<dbReference type="Pfam" id="PF03721">
    <property type="entry name" value="UDPG_MGDP_dh_N"/>
    <property type="match status" value="1"/>
</dbReference>
<dbReference type="Gene3D" id="3.40.50.720">
    <property type="entry name" value="NAD(P)-binding Rossmann-like Domain"/>
    <property type="match status" value="2"/>
</dbReference>
<dbReference type="RefSeq" id="WP_074673014.1">
    <property type="nucleotide sequence ID" value="NZ_FNQG01000011.1"/>
</dbReference>
<comment type="catalytic activity">
    <reaction evidence="6 8">
        <text>UDP-alpha-D-glucose + 2 NAD(+) + H2O = UDP-alpha-D-glucuronate + 2 NADH + 3 H(+)</text>
        <dbReference type="Rhea" id="RHEA:23596"/>
        <dbReference type="ChEBI" id="CHEBI:15377"/>
        <dbReference type="ChEBI" id="CHEBI:15378"/>
        <dbReference type="ChEBI" id="CHEBI:57540"/>
        <dbReference type="ChEBI" id="CHEBI:57945"/>
        <dbReference type="ChEBI" id="CHEBI:58052"/>
        <dbReference type="ChEBI" id="CHEBI:58885"/>
        <dbReference type="EC" id="1.1.1.22"/>
    </reaction>
</comment>
<feature type="binding site" evidence="10">
    <location>
        <position position="263"/>
    </location>
    <ligand>
        <name>substrate</name>
    </ligand>
</feature>
<dbReference type="SUPFAM" id="SSF48179">
    <property type="entry name" value="6-phosphogluconate dehydrogenase C-terminal domain-like"/>
    <property type="match status" value="1"/>
</dbReference>
<feature type="domain" description="UDP-glucose/GDP-mannose dehydrogenase C-terminal" evidence="12">
    <location>
        <begin position="320"/>
        <end position="425"/>
    </location>
</feature>
<evidence type="ECO:0000313" key="13">
    <source>
        <dbReference type="EMBL" id="SEA23647.1"/>
    </source>
</evidence>
<dbReference type="InterPro" id="IPR008927">
    <property type="entry name" value="6-PGluconate_DH-like_C_sf"/>
</dbReference>
<gene>
    <name evidence="13" type="ORF">SAMN05660648_02456</name>
</gene>
<evidence type="ECO:0000256" key="7">
    <source>
        <dbReference type="ARBA" id="ARBA00053241"/>
    </source>
</evidence>
<dbReference type="InterPro" id="IPR036220">
    <property type="entry name" value="UDP-Glc/GDP-Man_DH_C_sf"/>
</dbReference>
<dbReference type="PANTHER" id="PTHR43750:SF3">
    <property type="entry name" value="UDP-GLUCOSE 6-DEHYDROGENASE TUAD"/>
    <property type="match status" value="1"/>
</dbReference>
<dbReference type="GO" id="GO:0051287">
    <property type="term" value="F:NAD binding"/>
    <property type="evidence" value="ECO:0007669"/>
    <property type="project" value="InterPro"/>
</dbReference>
<feature type="active site" description="Nucleophile" evidence="9">
    <location>
        <position position="266"/>
    </location>
</feature>
<feature type="binding site" evidence="11">
    <location>
        <position position="86"/>
    </location>
    <ligand>
        <name>NAD(+)</name>
        <dbReference type="ChEBI" id="CHEBI:57540"/>
    </ligand>
</feature>
<dbReference type="PIRSF" id="PIRSF500134">
    <property type="entry name" value="UDPglc_DH_bac"/>
    <property type="match status" value="1"/>
</dbReference>
<comment type="pathway">
    <text evidence="1">Nucleotide-sugar biosynthesis; UDP-alpha-D-glucuronate biosynthesis; UDP-alpha-D-glucuronate from UDP-alpha-D-glucose: step 1/1.</text>
</comment>
<dbReference type="EMBL" id="FNQG01000011">
    <property type="protein sequence ID" value="SEA23647.1"/>
    <property type="molecule type" value="Genomic_DNA"/>
</dbReference>
<dbReference type="PANTHER" id="PTHR43750">
    <property type="entry name" value="UDP-GLUCOSE 6-DEHYDROGENASE TUAD"/>
    <property type="match status" value="1"/>
</dbReference>
<evidence type="ECO:0000256" key="2">
    <source>
        <dbReference type="ARBA" id="ARBA00006601"/>
    </source>
</evidence>
<feature type="binding site" evidence="10">
    <location>
        <position position="327"/>
    </location>
    <ligand>
        <name>substrate</name>
    </ligand>
</feature>
<dbReference type="InterPro" id="IPR028357">
    <property type="entry name" value="UDPglc_DH_bac"/>
</dbReference>
<protein>
    <recommendedName>
        <fullName evidence="3 8">UDP-glucose 6-dehydrogenase</fullName>
        <ecNumber evidence="3 8">1.1.1.22</ecNumber>
    </recommendedName>
</protein>
<dbReference type="PIRSF" id="PIRSF000124">
    <property type="entry name" value="UDPglc_GDPman_dh"/>
    <property type="match status" value="1"/>
</dbReference>
<dbReference type="EC" id="1.1.1.22" evidence="3 8"/>
<evidence type="ECO:0000256" key="4">
    <source>
        <dbReference type="ARBA" id="ARBA00023002"/>
    </source>
</evidence>
<dbReference type="SUPFAM" id="SSF51735">
    <property type="entry name" value="NAD(P)-binding Rossmann-fold domains"/>
    <property type="match status" value="1"/>
</dbReference>
<feature type="binding site" evidence="11">
    <location>
        <position position="121"/>
    </location>
    <ligand>
        <name>NAD(+)</name>
        <dbReference type="ChEBI" id="CHEBI:57540"/>
    </ligand>
</feature>
<dbReference type="FunFam" id="1.20.5.100:FF:000001">
    <property type="entry name" value="UDP-glucose 6-dehydrogenase"/>
    <property type="match status" value="1"/>
</dbReference>
<dbReference type="Pfam" id="PF00984">
    <property type="entry name" value="UDPG_MGDP_dh"/>
    <property type="match status" value="1"/>
</dbReference>
<evidence type="ECO:0000256" key="6">
    <source>
        <dbReference type="ARBA" id="ARBA00047473"/>
    </source>
</evidence>
<dbReference type="Gene3D" id="1.20.5.100">
    <property type="entry name" value="Cytochrome c1, transmembrane anchor, C-terminal"/>
    <property type="match status" value="1"/>
</dbReference>
<keyword evidence="5 8" id="KW-0520">NAD</keyword>
<feature type="binding site" evidence="11">
    <location>
        <position position="334"/>
    </location>
    <ligand>
        <name>NAD(+)</name>
        <dbReference type="ChEBI" id="CHEBI:57540"/>
    </ligand>
</feature>
<feature type="binding site" evidence="11">
    <location>
        <position position="269"/>
    </location>
    <ligand>
        <name>NAD(+)</name>
        <dbReference type="ChEBI" id="CHEBI:57540"/>
    </ligand>
</feature>
<dbReference type="SUPFAM" id="SSF52413">
    <property type="entry name" value="UDP-glucose/GDP-mannose dehydrogenase C-terminal domain"/>
    <property type="match status" value="1"/>
</dbReference>
<keyword evidence="4 8" id="KW-0560">Oxidoreductase</keyword>
<accession>A0A1H3ZIZ7</accession>
<feature type="binding site" evidence="11">
    <location>
        <position position="30"/>
    </location>
    <ligand>
        <name>NAD(+)</name>
        <dbReference type="ChEBI" id="CHEBI:57540"/>
    </ligand>
</feature>
<dbReference type="SMART" id="SM00984">
    <property type="entry name" value="UDPG_MGDP_dh_C"/>
    <property type="match status" value="1"/>
</dbReference>
<name>A0A1H3ZIZ7_SELRU</name>
<reference evidence="13 14" key="1">
    <citation type="submission" date="2016-10" db="EMBL/GenBank/DDBJ databases">
        <authorList>
            <person name="de Groot N.N."/>
        </authorList>
    </citation>
    <scope>NUCLEOTIDE SEQUENCE [LARGE SCALE GENOMIC DNA]</scope>
    <source>
        <strain evidence="13 14">DSM 2872</strain>
    </source>
</reference>
<evidence type="ECO:0000256" key="10">
    <source>
        <dbReference type="PIRSR" id="PIRSR500134-2"/>
    </source>
</evidence>
<evidence type="ECO:0000256" key="9">
    <source>
        <dbReference type="PIRSR" id="PIRSR500134-1"/>
    </source>
</evidence>
<evidence type="ECO:0000256" key="11">
    <source>
        <dbReference type="PIRSR" id="PIRSR500134-3"/>
    </source>
</evidence>
<feature type="binding site" evidence="11">
    <location>
        <position position="158"/>
    </location>
    <ligand>
        <name>NAD(+)</name>
        <dbReference type="ChEBI" id="CHEBI:57540"/>
    </ligand>
</feature>
<evidence type="ECO:0000256" key="5">
    <source>
        <dbReference type="ARBA" id="ARBA00023027"/>
    </source>
</evidence>
<dbReference type="NCBIfam" id="TIGR03026">
    <property type="entry name" value="NDP-sugDHase"/>
    <property type="match status" value="1"/>
</dbReference>
<dbReference type="GO" id="GO:0006065">
    <property type="term" value="P:UDP-glucuronate biosynthetic process"/>
    <property type="evidence" value="ECO:0007669"/>
    <property type="project" value="UniProtKB-UniPathway"/>
</dbReference>
<feature type="binding site" evidence="11">
    <location>
        <position position="35"/>
    </location>
    <ligand>
        <name>NAD(+)</name>
        <dbReference type="ChEBI" id="CHEBI:57540"/>
    </ligand>
</feature>
<evidence type="ECO:0000313" key="14">
    <source>
        <dbReference type="Proteomes" id="UP000183469"/>
    </source>
</evidence>
<proteinExistence type="inferred from homology"/>
<feature type="binding site" evidence="10">
    <location>
        <begin position="255"/>
        <end position="259"/>
    </location>
    <ligand>
        <name>substrate</name>
    </ligand>
</feature>
<sequence length="450" mass="50208">MRVAVIGTGYVGLVTGTCFAEMGNTVWCVDVNEEKIDKLKNGIIPIYEPGLKEMVERNQASGSLNFTTNIREALDCTEIAFIAVGTPPGEDGSADLQYVLAAAKSIGAYMKRHMYVVDKSTVPVGTAEKVRKTIQAELDARECSLTFDVISNPEFLKEGSAISDCMKPDRVVIGVDNERAETTMRELYKPYFMNNENLILMDIPSAEMTKYAANSMLATKISFMNEISNICERVGADVNKVRRGIGSDKRIGFSFIYPGCGYGGSCFPKDVQALIKTAGQYGYESKLLQSVEDVNHAQKQVVVGKVKKRFGSNLEGLTFAVWGLAFKPDTDDMRESAAITIINALTEAGAKIVAYDPKARKEAKEYYLKDNENVSYVDSKYEALHEADALILVTEWKEFRSPDFYEIRRLLKTPVIFDGRNQYDAKRVRDYGLEYFQIGVRPLQIKEVAR</sequence>
<dbReference type="Pfam" id="PF03720">
    <property type="entry name" value="UDPG_MGDP_dh_C"/>
    <property type="match status" value="1"/>
</dbReference>
<dbReference type="Proteomes" id="UP000183469">
    <property type="component" value="Unassembled WGS sequence"/>
</dbReference>
<comment type="function">
    <text evidence="7">Catalyzes the conversion of UDP-glucose into UDP-glucuronate, one of the precursors of teichuronic acid.</text>
</comment>
<dbReference type="GO" id="GO:0000271">
    <property type="term" value="P:polysaccharide biosynthetic process"/>
    <property type="evidence" value="ECO:0007669"/>
    <property type="project" value="InterPro"/>
</dbReference>
<dbReference type="GO" id="GO:0003979">
    <property type="term" value="F:UDP-glucose 6-dehydrogenase activity"/>
    <property type="evidence" value="ECO:0007669"/>
    <property type="project" value="UniProtKB-EC"/>
</dbReference>
<evidence type="ECO:0000256" key="3">
    <source>
        <dbReference type="ARBA" id="ARBA00012954"/>
    </source>
</evidence>
<dbReference type="InterPro" id="IPR014027">
    <property type="entry name" value="UDP-Glc/GDP-Man_DH_C"/>
</dbReference>
<dbReference type="InterPro" id="IPR017476">
    <property type="entry name" value="UDP-Glc/GDP-Man"/>
</dbReference>
<dbReference type="AlphaFoldDB" id="A0A1H3ZIZ7"/>
<dbReference type="InterPro" id="IPR014026">
    <property type="entry name" value="UDP-Glc/GDP-Man_DH_dimer"/>
</dbReference>
<dbReference type="InterPro" id="IPR001732">
    <property type="entry name" value="UDP-Glc/GDP-Man_DH_N"/>
</dbReference>
<feature type="binding site" evidence="10">
    <location>
        <position position="210"/>
    </location>
    <ligand>
        <name>substrate</name>
    </ligand>
</feature>
<evidence type="ECO:0000256" key="8">
    <source>
        <dbReference type="PIRNR" id="PIRNR000124"/>
    </source>
</evidence>
<comment type="similarity">
    <text evidence="2 8">Belongs to the UDP-glucose/GDP-mannose dehydrogenase family.</text>
</comment>